<keyword evidence="5" id="KW-1185">Reference proteome</keyword>
<protein>
    <submittedName>
        <fullName evidence="4">NAD(P)-binding protein</fullName>
    </submittedName>
</protein>
<accession>A0A167L2P1</accession>
<dbReference type="PRINTS" id="PR00081">
    <property type="entry name" value="GDHRDH"/>
</dbReference>
<dbReference type="SUPFAM" id="SSF51735">
    <property type="entry name" value="NAD(P)-binding Rossmann-fold domains"/>
    <property type="match status" value="1"/>
</dbReference>
<comment type="similarity">
    <text evidence="1">Belongs to the short-chain dehydrogenases/reductases (SDR) family.</text>
</comment>
<dbReference type="Pfam" id="PF00106">
    <property type="entry name" value="adh_short"/>
    <property type="match status" value="1"/>
</dbReference>
<organism evidence="4 5">
    <name type="scientific">Calocera viscosa (strain TUFC12733)</name>
    <dbReference type="NCBI Taxonomy" id="1330018"/>
    <lineage>
        <taxon>Eukaryota</taxon>
        <taxon>Fungi</taxon>
        <taxon>Dikarya</taxon>
        <taxon>Basidiomycota</taxon>
        <taxon>Agaricomycotina</taxon>
        <taxon>Dacrymycetes</taxon>
        <taxon>Dacrymycetales</taxon>
        <taxon>Dacrymycetaceae</taxon>
        <taxon>Calocera</taxon>
    </lineage>
</organism>
<keyword evidence="2" id="KW-0560">Oxidoreductase</keyword>
<dbReference type="PANTHER" id="PTHR24320">
    <property type="entry name" value="RETINOL DEHYDROGENASE"/>
    <property type="match status" value="1"/>
</dbReference>
<dbReference type="PANTHER" id="PTHR24320:SF143">
    <property type="entry name" value="NAD(P)-BINDING PROTEIN"/>
    <property type="match status" value="1"/>
</dbReference>
<dbReference type="OrthoDB" id="191139at2759"/>
<evidence type="ECO:0000256" key="3">
    <source>
        <dbReference type="SAM" id="MobiDB-lite"/>
    </source>
</evidence>
<proteinExistence type="inferred from homology"/>
<feature type="region of interest" description="Disordered" evidence="3">
    <location>
        <begin position="254"/>
        <end position="285"/>
    </location>
</feature>
<dbReference type="AlphaFoldDB" id="A0A167L2P1"/>
<dbReference type="Gene3D" id="3.40.50.720">
    <property type="entry name" value="NAD(P)-binding Rossmann-like Domain"/>
    <property type="match status" value="1"/>
</dbReference>
<evidence type="ECO:0000313" key="5">
    <source>
        <dbReference type="Proteomes" id="UP000076738"/>
    </source>
</evidence>
<gene>
    <name evidence="4" type="ORF">CALVIDRAFT_565039</name>
</gene>
<dbReference type="GO" id="GO:0016491">
    <property type="term" value="F:oxidoreductase activity"/>
    <property type="evidence" value="ECO:0007669"/>
    <property type="project" value="UniProtKB-KW"/>
</dbReference>
<dbReference type="EMBL" id="KV417290">
    <property type="protein sequence ID" value="KZO95269.1"/>
    <property type="molecule type" value="Genomic_DNA"/>
</dbReference>
<dbReference type="InterPro" id="IPR036291">
    <property type="entry name" value="NAD(P)-bd_dom_sf"/>
</dbReference>
<evidence type="ECO:0000313" key="4">
    <source>
        <dbReference type="EMBL" id="KZO95269.1"/>
    </source>
</evidence>
<reference evidence="4 5" key="1">
    <citation type="journal article" date="2016" name="Mol. Biol. Evol.">
        <title>Comparative Genomics of Early-Diverging Mushroom-Forming Fungi Provides Insights into the Origins of Lignocellulose Decay Capabilities.</title>
        <authorList>
            <person name="Nagy L.G."/>
            <person name="Riley R."/>
            <person name="Tritt A."/>
            <person name="Adam C."/>
            <person name="Daum C."/>
            <person name="Floudas D."/>
            <person name="Sun H."/>
            <person name="Yadav J.S."/>
            <person name="Pangilinan J."/>
            <person name="Larsson K.H."/>
            <person name="Matsuura K."/>
            <person name="Barry K."/>
            <person name="Labutti K."/>
            <person name="Kuo R."/>
            <person name="Ohm R.A."/>
            <person name="Bhattacharya S.S."/>
            <person name="Shirouzu T."/>
            <person name="Yoshinaga Y."/>
            <person name="Martin F.M."/>
            <person name="Grigoriev I.V."/>
            <person name="Hibbett D.S."/>
        </authorList>
    </citation>
    <scope>NUCLEOTIDE SEQUENCE [LARGE SCALE GENOMIC DNA]</scope>
    <source>
        <strain evidence="4 5">TUFC12733</strain>
    </source>
</reference>
<dbReference type="Proteomes" id="UP000076738">
    <property type="component" value="Unassembled WGS sequence"/>
</dbReference>
<dbReference type="InterPro" id="IPR002347">
    <property type="entry name" value="SDR_fam"/>
</dbReference>
<name>A0A167L2P1_CALVF</name>
<feature type="compositionally biased region" description="Basic and acidic residues" evidence="3">
    <location>
        <begin position="274"/>
        <end position="285"/>
    </location>
</feature>
<dbReference type="STRING" id="1330018.A0A167L2P1"/>
<evidence type="ECO:0000256" key="2">
    <source>
        <dbReference type="ARBA" id="ARBA00023002"/>
    </source>
</evidence>
<sequence>MANLLSKRFPLSSIPDLSGRVAVVTGGSAGLGKYIAMGLALANAKVLIAAAHDELGDQAAEEINNAEGKHGCAQFLPVDLGCLSEVKSLADRINKEERLDLCFWNAGIGVAPYGLTKDGLGNHFQVNHLSHFYLTDRLLPLLRKTAQREDVKRGTVRIVSTSSENHRMARSDVKFESLEEVNGDGDPNRLYSRSKLMNILFTKELVRKVLPSEDQQKGAEQAYGPLGTLLRGTAALLFKSADVGAESSLWAGTAPEVSQGGKDSEFQGAYLTEPRGKVGTETDQAKDEELARKLWTLSEKTLSDKGYPVDM</sequence>
<evidence type="ECO:0000256" key="1">
    <source>
        <dbReference type="ARBA" id="ARBA00006484"/>
    </source>
</evidence>